<dbReference type="AlphaFoldDB" id="A0A1H8AZH9"/>
<dbReference type="GO" id="GO:0009231">
    <property type="term" value="P:riboflavin biosynthetic process"/>
    <property type="evidence" value="ECO:0007669"/>
    <property type="project" value="InterPro"/>
</dbReference>
<dbReference type="GO" id="GO:0008703">
    <property type="term" value="F:5-amino-6-(5-phosphoribosylamino)uracil reductase activity"/>
    <property type="evidence" value="ECO:0007669"/>
    <property type="project" value="InterPro"/>
</dbReference>
<dbReference type="PANTHER" id="PTHR38011:SF11">
    <property type="entry name" value="2,5-DIAMINO-6-RIBOSYLAMINO-4(3H)-PYRIMIDINONE 5'-PHOSPHATE REDUCTASE"/>
    <property type="match status" value="1"/>
</dbReference>
<feature type="domain" description="Bacterial bifunctional deaminase-reductase C-terminal" evidence="1">
    <location>
        <begin position="2"/>
        <end position="195"/>
    </location>
</feature>
<dbReference type="RefSeq" id="WP_089917313.1">
    <property type="nucleotide sequence ID" value="NZ_FOBB01000006.1"/>
</dbReference>
<dbReference type="SUPFAM" id="SSF53597">
    <property type="entry name" value="Dihydrofolate reductase-like"/>
    <property type="match status" value="1"/>
</dbReference>
<dbReference type="Gene3D" id="3.40.430.10">
    <property type="entry name" value="Dihydrofolate Reductase, subunit A"/>
    <property type="match status" value="1"/>
</dbReference>
<reference evidence="2 3" key="1">
    <citation type="submission" date="2016-10" db="EMBL/GenBank/DDBJ databases">
        <authorList>
            <person name="de Groot N.N."/>
        </authorList>
    </citation>
    <scope>NUCLEOTIDE SEQUENCE [LARGE SCALE GENOMIC DNA]</scope>
    <source>
        <strain evidence="2 3">DSM 21039</strain>
    </source>
</reference>
<dbReference type="PANTHER" id="PTHR38011">
    <property type="entry name" value="DIHYDROFOLATE REDUCTASE FAMILY PROTEIN (AFU_ORTHOLOGUE AFUA_8G06820)"/>
    <property type="match status" value="1"/>
</dbReference>
<gene>
    <name evidence="2" type="ORF">SAMN04488505_10667</name>
</gene>
<dbReference type="InterPro" id="IPR024072">
    <property type="entry name" value="DHFR-like_dom_sf"/>
</dbReference>
<dbReference type="STRING" id="573321.SAMN04488505_10667"/>
<dbReference type="Pfam" id="PF01872">
    <property type="entry name" value="RibD_C"/>
    <property type="match status" value="1"/>
</dbReference>
<dbReference type="InterPro" id="IPR002734">
    <property type="entry name" value="RibDG_C"/>
</dbReference>
<keyword evidence="3" id="KW-1185">Reference proteome</keyword>
<accession>A0A1H8AZH9</accession>
<dbReference type="OrthoDB" id="195113at2"/>
<sequence>MRKLILKVSMSVDGFMAGPNGEMDWFFKSRSEEGAAWLADTLWQAGLHIMGSRTFYTMASHWPFAKDAVAEPMNAIPKVVFTSKDKLDLQAKGLNAQALKDANASPDAHTWAEAQIANGDLAEEIKKLKQQQGKDILAQGGASFVQSLVATGLIDEYRLVIHPVVLGTGLPVFSKLPKPSDLQLVEHIAFKAGTVVHVYRALGN</sequence>
<dbReference type="Proteomes" id="UP000198984">
    <property type="component" value="Unassembled WGS sequence"/>
</dbReference>
<organism evidence="2 3">
    <name type="scientific">Chitinophaga rupis</name>
    <dbReference type="NCBI Taxonomy" id="573321"/>
    <lineage>
        <taxon>Bacteria</taxon>
        <taxon>Pseudomonadati</taxon>
        <taxon>Bacteroidota</taxon>
        <taxon>Chitinophagia</taxon>
        <taxon>Chitinophagales</taxon>
        <taxon>Chitinophagaceae</taxon>
        <taxon>Chitinophaga</taxon>
    </lineage>
</organism>
<evidence type="ECO:0000313" key="2">
    <source>
        <dbReference type="EMBL" id="SEM75903.1"/>
    </source>
</evidence>
<dbReference type="InterPro" id="IPR050765">
    <property type="entry name" value="Riboflavin_Biosynth_HTPR"/>
</dbReference>
<name>A0A1H8AZH9_9BACT</name>
<evidence type="ECO:0000313" key="3">
    <source>
        <dbReference type="Proteomes" id="UP000198984"/>
    </source>
</evidence>
<proteinExistence type="predicted"/>
<protein>
    <submittedName>
        <fullName evidence="2">Dihydrofolate reductase</fullName>
    </submittedName>
</protein>
<evidence type="ECO:0000259" key="1">
    <source>
        <dbReference type="Pfam" id="PF01872"/>
    </source>
</evidence>
<dbReference type="EMBL" id="FOBB01000006">
    <property type="protein sequence ID" value="SEM75903.1"/>
    <property type="molecule type" value="Genomic_DNA"/>
</dbReference>